<gene>
    <name evidence="2" type="ORF">C0J50_5276</name>
</gene>
<feature type="compositionally biased region" description="Low complexity" evidence="1">
    <location>
        <begin position="65"/>
        <end position="76"/>
    </location>
</feature>
<name>A0AAD5FC03_SILAS</name>
<dbReference type="EMBL" id="MU574226">
    <property type="protein sequence ID" value="KAI5610453.1"/>
    <property type="molecule type" value="Genomic_DNA"/>
</dbReference>
<organism evidence="2 3">
    <name type="scientific">Silurus asotus</name>
    <name type="common">Amur catfish</name>
    <name type="synonym">Parasilurus asotus</name>
    <dbReference type="NCBI Taxonomy" id="30991"/>
    <lineage>
        <taxon>Eukaryota</taxon>
        <taxon>Metazoa</taxon>
        <taxon>Chordata</taxon>
        <taxon>Craniata</taxon>
        <taxon>Vertebrata</taxon>
        <taxon>Euteleostomi</taxon>
        <taxon>Actinopterygii</taxon>
        <taxon>Neopterygii</taxon>
        <taxon>Teleostei</taxon>
        <taxon>Ostariophysi</taxon>
        <taxon>Siluriformes</taxon>
        <taxon>Siluridae</taxon>
        <taxon>Silurus</taxon>
    </lineage>
</organism>
<keyword evidence="3" id="KW-1185">Reference proteome</keyword>
<feature type="compositionally biased region" description="Basic and acidic residues" evidence="1">
    <location>
        <begin position="29"/>
        <end position="49"/>
    </location>
</feature>
<evidence type="ECO:0000313" key="2">
    <source>
        <dbReference type="EMBL" id="KAI5610453.1"/>
    </source>
</evidence>
<protein>
    <submittedName>
        <fullName evidence="2">Microtubule-actin cross-linking factor 1, isoforms 1/2/3/5</fullName>
    </submittedName>
</protein>
<proteinExistence type="predicted"/>
<accession>A0AAD5FC03</accession>
<feature type="compositionally biased region" description="Basic and acidic residues" evidence="1">
    <location>
        <begin position="116"/>
        <end position="127"/>
    </location>
</feature>
<sequence>MGNLISRPSCLGQKSKQVRSNEAFLKECYQRQREWPVPEPSKEGRKIENMDQTSPQVPTPDKNRSSPAPTVTTTSTLDNAWRNTPSPAKTLYNGSLPRRTNVPEYRRSPLGQCGTEETRGTLQRRDSGSPWSWKTLSSREVTEVTEVTETIVTEIVESTRSTLALTDGFGDPEMFKQNLQTLLTWVCEIEELVANQKPLSSEFKVVKAQLQEQKWIYGGSVLL</sequence>
<feature type="region of interest" description="Disordered" evidence="1">
    <location>
        <begin position="29"/>
        <end position="131"/>
    </location>
</feature>
<reference evidence="2" key="1">
    <citation type="submission" date="2018-07" db="EMBL/GenBank/DDBJ databases">
        <title>Comparative genomics of catfishes provides insights into carnivory and benthic adaptation.</title>
        <authorList>
            <person name="Zhang Y."/>
            <person name="Wang D."/>
            <person name="Peng Z."/>
            <person name="Zheng S."/>
            <person name="Shao F."/>
            <person name="Tao W."/>
        </authorList>
    </citation>
    <scope>NUCLEOTIDE SEQUENCE</scope>
    <source>
        <strain evidence="2">Chongqing</strain>
    </source>
</reference>
<comment type="caution">
    <text evidence="2">The sequence shown here is derived from an EMBL/GenBank/DDBJ whole genome shotgun (WGS) entry which is preliminary data.</text>
</comment>
<feature type="compositionally biased region" description="Polar residues" evidence="1">
    <location>
        <begin position="77"/>
        <end position="87"/>
    </location>
</feature>
<evidence type="ECO:0000313" key="3">
    <source>
        <dbReference type="Proteomes" id="UP001205998"/>
    </source>
</evidence>
<dbReference type="Proteomes" id="UP001205998">
    <property type="component" value="Unassembled WGS sequence"/>
</dbReference>
<evidence type="ECO:0000256" key="1">
    <source>
        <dbReference type="SAM" id="MobiDB-lite"/>
    </source>
</evidence>
<dbReference type="AlphaFoldDB" id="A0AAD5FC03"/>